<feature type="compositionally biased region" description="Polar residues" evidence="1">
    <location>
        <begin position="159"/>
        <end position="169"/>
    </location>
</feature>
<accession>A0A9Q0IYA2</accession>
<dbReference type="PANTHER" id="PTHR47341">
    <property type="entry name" value="GATA-TYPE ZINC FINGER PROTEIN 1"/>
    <property type="match status" value="1"/>
</dbReference>
<reference evidence="2" key="1">
    <citation type="submission" date="2022-07" db="EMBL/GenBank/DDBJ databases">
        <title>Chromosome-level genome of Muraenolepis orangiensis.</title>
        <authorList>
            <person name="Kim J."/>
        </authorList>
    </citation>
    <scope>NUCLEOTIDE SEQUENCE</scope>
    <source>
        <strain evidence="2">KU_S4_2022</strain>
        <tissue evidence="2">Muscle</tissue>
    </source>
</reference>
<dbReference type="PANTHER" id="PTHR47341:SF1">
    <property type="entry name" value="GATA-TYPE ZINC FINGER PROTEIN 1"/>
    <property type="match status" value="1"/>
</dbReference>
<evidence type="ECO:0000313" key="2">
    <source>
        <dbReference type="EMBL" id="KAJ3615280.1"/>
    </source>
</evidence>
<dbReference type="GO" id="GO:0007283">
    <property type="term" value="P:spermatogenesis"/>
    <property type="evidence" value="ECO:0007669"/>
    <property type="project" value="TreeGrafter"/>
</dbReference>
<dbReference type="InterPro" id="IPR053116">
    <property type="entry name" value="GATA-type_Znf_Regulator"/>
</dbReference>
<dbReference type="AlphaFoldDB" id="A0A9Q0IYA2"/>
<organism evidence="2 3">
    <name type="scientific">Muraenolepis orangiensis</name>
    <name type="common">Patagonian moray cod</name>
    <dbReference type="NCBI Taxonomy" id="630683"/>
    <lineage>
        <taxon>Eukaryota</taxon>
        <taxon>Metazoa</taxon>
        <taxon>Chordata</taxon>
        <taxon>Craniata</taxon>
        <taxon>Vertebrata</taxon>
        <taxon>Euteleostomi</taxon>
        <taxon>Actinopterygii</taxon>
        <taxon>Neopterygii</taxon>
        <taxon>Teleostei</taxon>
        <taxon>Neoteleostei</taxon>
        <taxon>Acanthomorphata</taxon>
        <taxon>Zeiogadaria</taxon>
        <taxon>Gadariae</taxon>
        <taxon>Gadiformes</taxon>
        <taxon>Muraenolepidoidei</taxon>
        <taxon>Muraenolepididae</taxon>
        <taxon>Muraenolepis</taxon>
    </lineage>
</organism>
<gene>
    <name evidence="2" type="ORF">NHX12_018848</name>
</gene>
<feature type="compositionally biased region" description="Basic and acidic residues" evidence="1">
    <location>
        <begin position="16"/>
        <end position="28"/>
    </location>
</feature>
<protein>
    <submittedName>
        <fullName evidence="2">Uncharacterized protein</fullName>
    </submittedName>
</protein>
<dbReference type="EMBL" id="JANIIK010000034">
    <property type="protein sequence ID" value="KAJ3615280.1"/>
    <property type="molecule type" value="Genomic_DNA"/>
</dbReference>
<evidence type="ECO:0000313" key="3">
    <source>
        <dbReference type="Proteomes" id="UP001148018"/>
    </source>
</evidence>
<sequence>MSNMSTEVEPVSMQHNKTDDTADPPDHYDTQSITLHFLHFLQAASKLAAPDHRCLVDSTFDLYPSETNDGHTSGSADPAVVPSDFNSNLLVTVNPPFGDAKQPFPSTPKQPACNEELAQEISQPNGETSVPEGIKDQNAQRPPMTQLPHLSWMGDVETTAPQRSTTPSTAEEDIQTPAASEQAPSMPSIGRTKTPRKQAHPKQSVVATDPDFQGLIFSMESQLDYSRGQCRLLVNYKYSVTALYTPQDSCIAQKKTQAEETGVPELQLRRGPDPNDVNHRYQYKRHKIRCTNCWHIPVKVTKLGTSCLKCGNGMAL</sequence>
<proteinExistence type="predicted"/>
<dbReference type="GO" id="GO:0005634">
    <property type="term" value="C:nucleus"/>
    <property type="evidence" value="ECO:0007669"/>
    <property type="project" value="TreeGrafter"/>
</dbReference>
<keyword evidence="3" id="KW-1185">Reference proteome</keyword>
<name>A0A9Q0IYA2_9TELE</name>
<dbReference type="GO" id="GO:0048599">
    <property type="term" value="P:oocyte development"/>
    <property type="evidence" value="ECO:0007669"/>
    <property type="project" value="TreeGrafter"/>
</dbReference>
<comment type="caution">
    <text evidence="2">The sequence shown here is derived from an EMBL/GenBank/DDBJ whole genome shotgun (WGS) entry which is preliminary data.</text>
</comment>
<evidence type="ECO:0000256" key="1">
    <source>
        <dbReference type="SAM" id="MobiDB-lite"/>
    </source>
</evidence>
<feature type="region of interest" description="Disordered" evidence="1">
    <location>
        <begin position="121"/>
        <end position="205"/>
    </location>
</feature>
<dbReference type="OrthoDB" id="2162994at2759"/>
<dbReference type="Proteomes" id="UP001148018">
    <property type="component" value="Unassembled WGS sequence"/>
</dbReference>
<feature type="region of interest" description="Disordered" evidence="1">
    <location>
        <begin position="1"/>
        <end position="28"/>
    </location>
</feature>
<dbReference type="GO" id="GO:0006357">
    <property type="term" value="P:regulation of transcription by RNA polymerase II"/>
    <property type="evidence" value="ECO:0007669"/>
    <property type="project" value="TreeGrafter"/>
</dbReference>